<dbReference type="RefSeq" id="WP_043949536.1">
    <property type="nucleotide sequence ID" value="NZ_HG966617.1"/>
</dbReference>
<sequence>MKRRALVLTLLHTSPRHVDVFERLFARLTGGDISQDQPEIRLSHLVREDLLQRAIVSGVLPEDTRARAVRILHEATASSDAVLCTCSTLGPAADEANAKTEKPVLRVDRPMAAEAARAGRSIAVLATLKCTLQPTCDLVADEVRHVAEKPDIAPVLVDGAWDAFEAGDTDKMNQLIADSILLAQQAGANVIVLAQASMMDALDGMDMSVPVLTSPAGGLAAAIAAVRAQA</sequence>
<dbReference type="EC" id="5.1.1.3" evidence="1"/>
<dbReference type="Proteomes" id="UP000032160">
    <property type="component" value="Chromosome I"/>
</dbReference>
<organism evidence="1 2">
    <name type="scientific">Candidatus Phaeomarinibacter ectocarpi</name>
    <dbReference type="NCBI Taxonomy" id="1458461"/>
    <lineage>
        <taxon>Bacteria</taxon>
        <taxon>Pseudomonadati</taxon>
        <taxon>Pseudomonadota</taxon>
        <taxon>Alphaproteobacteria</taxon>
        <taxon>Hyphomicrobiales</taxon>
        <taxon>Parvibaculaceae</taxon>
        <taxon>Candidatus Phaeomarinibacter</taxon>
    </lineage>
</organism>
<proteinExistence type="predicted"/>
<dbReference type="InterPro" id="IPR001920">
    <property type="entry name" value="Asp/Glu_race"/>
</dbReference>
<dbReference type="HOGENOM" id="CLU_079356_1_0_5"/>
<dbReference type="Gene3D" id="3.40.50.1860">
    <property type="match status" value="2"/>
</dbReference>
<dbReference type="Pfam" id="PF01177">
    <property type="entry name" value="Asp_Glu_race"/>
    <property type="match status" value="1"/>
</dbReference>
<accession>X5MBY7</accession>
<evidence type="ECO:0000313" key="1">
    <source>
        <dbReference type="EMBL" id="CDO58637.1"/>
    </source>
</evidence>
<dbReference type="EMBL" id="HG966617">
    <property type="protein sequence ID" value="CDO58637.1"/>
    <property type="molecule type" value="Genomic_DNA"/>
</dbReference>
<name>X5MBY7_9HYPH</name>
<dbReference type="PATRIC" id="fig|1458461.3.peg.422"/>
<dbReference type="AlphaFoldDB" id="X5MBY7"/>
<keyword evidence="1" id="KW-0413">Isomerase</keyword>
<keyword evidence="2" id="KW-1185">Reference proteome</keyword>
<dbReference type="InterPro" id="IPR015942">
    <property type="entry name" value="Asp/Glu/hydantoin_racemase"/>
</dbReference>
<reference evidence="1 2" key="1">
    <citation type="journal article" date="2014" name="Front. Genet.">
        <title>Genome and metabolic network of "Candidatus Phaeomarinobacter ectocarpi" Ec32, a new candidate genus of Alphaproteobacteria frequently associated with brown algae.</title>
        <authorList>
            <person name="Dittami S.M."/>
            <person name="Barbeyron T."/>
            <person name="Boyen C."/>
            <person name="Cambefort J."/>
            <person name="Collet G."/>
            <person name="Delage L."/>
            <person name="Gobet A."/>
            <person name="Groisillier A."/>
            <person name="Leblanc C."/>
            <person name="Michel G."/>
            <person name="Scornet D."/>
            <person name="Siegel A."/>
            <person name="Tapia J.E."/>
            <person name="Tonon T."/>
        </authorList>
    </citation>
    <scope>NUCLEOTIDE SEQUENCE [LARGE SCALE GENOMIC DNA]</scope>
    <source>
        <strain evidence="1 2">Ec32</strain>
    </source>
</reference>
<dbReference type="OrthoDB" id="6497321at2"/>
<protein>
    <submittedName>
        <fullName evidence="1">Glutamate racemase</fullName>
        <ecNumber evidence="1">5.1.1.3</ecNumber>
    </submittedName>
</protein>
<evidence type="ECO:0000313" key="2">
    <source>
        <dbReference type="Proteomes" id="UP000032160"/>
    </source>
</evidence>
<dbReference type="GO" id="GO:0008881">
    <property type="term" value="F:glutamate racemase activity"/>
    <property type="evidence" value="ECO:0007669"/>
    <property type="project" value="UniProtKB-EC"/>
</dbReference>
<gene>
    <name evidence="1" type="ORF">BN1012_Phect423</name>
</gene>
<dbReference type="KEGG" id="pect:BN1012_Phect423"/>
<dbReference type="STRING" id="1458461.BN1012_Phect423"/>